<feature type="domain" description="Alanine racemase C-terminal" evidence="8">
    <location>
        <begin position="249"/>
        <end position="377"/>
    </location>
</feature>
<keyword evidence="4 5" id="KW-0413">Isomerase</keyword>
<dbReference type="RefSeq" id="WP_073162825.1">
    <property type="nucleotide sequence ID" value="NZ_FQUW01000006.1"/>
</dbReference>
<dbReference type="FunFam" id="3.20.20.10:FF:000002">
    <property type="entry name" value="Alanine racemase"/>
    <property type="match status" value="1"/>
</dbReference>
<dbReference type="InterPro" id="IPR020622">
    <property type="entry name" value="Ala_racemase_pyridoxalP-BS"/>
</dbReference>
<dbReference type="GO" id="GO:0009252">
    <property type="term" value="P:peptidoglycan biosynthetic process"/>
    <property type="evidence" value="ECO:0007669"/>
    <property type="project" value="TreeGrafter"/>
</dbReference>
<keyword evidence="10" id="KW-1185">Reference proteome</keyword>
<dbReference type="Gene3D" id="3.20.20.10">
    <property type="entry name" value="Alanine racemase"/>
    <property type="match status" value="1"/>
</dbReference>
<dbReference type="InterPro" id="IPR000821">
    <property type="entry name" value="Ala_racemase"/>
</dbReference>
<dbReference type="PANTHER" id="PTHR30511:SF0">
    <property type="entry name" value="ALANINE RACEMASE, CATABOLIC-RELATED"/>
    <property type="match status" value="1"/>
</dbReference>
<name>A0A1M4U6A7_9FIRM</name>
<dbReference type="InterPro" id="IPR001608">
    <property type="entry name" value="Ala_racemase_N"/>
</dbReference>
<evidence type="ECO:0000256" key="7">
    <source>
        <dbReference type="PIRSR" id="PIRSR600821-52"/>
    </source>
</evidence>
<keyword evidence="3 5" id="KW-0663">Pyridoxal phosphate</keyword>
<dbReference type="GO" id="GO:0030632">
    <property type="term" value="P:D-alanine biosynthetic process"/>
    <property type="evidence" value="ECO:0007669"/>
    <property type="project" value="UniProtKB-UniRule"/>
</dbReference>
<comment type="similarity">
    <text evidence="5">Belongs to the alanine racemase family.</text>
</comment>
<dbReference type="Pfam" id="PF01168">
    <property type="entry name" value="Ala_racemase_N"/>
    <property type="match status" value="1"/>
</dbReference>
<dbReference type="CDD" id="cd00430">
    <property type="entry name" value="PLPDE_III_AR"/>
    <property type="match status" value="1"/>
</dbReference>
<evidence type="ECO:0000256" key="2">
    <source>
        <dbReference type="ARBA" id="ARBA00001933"/>
    </source>
</evidence>
<dbReference type="EMBL" id="FQUW01000006">
    <property type="protein sequence ID" value="SHE52174.1"/>
    <property type="molecule type" value="Genomic_DNA"/>
</dbReference>
<comment type="function">
    <text evidence="5">Catalyzes the interconversion of L-alanine and D-alanine. May also act on other amino acids.</text>
</comment>
<feature type="active site" description="Proton acceptor; specific for D-alanine" evidence="5">
    <location>
        <position position="43"/>
    </location>
</feature>
<reference evidence="10" key="1">
    <citation type="submission" date="2016-11" db="EMBL/GenBank/DDBJ databases">
        <authorList>
            <person name="Varghese N."/>
            <person name="Submissions S."/>
        </authorList>
    </citation>
    <scope>NUCLEOTIDE SEQUENCE [LARGE SCALE GENOMIC DNA]</scope>
    <source>
        <strain evidence="10">DSM 11792</strain>
    </source>
</reference>
<evidence type="ECO:0000256" key="4">
    <source>
        <dbReference type="ARBA" id="ARBA00023235"/>
    </source>
</evidence>
<dbReference type="SUPFAM" id="SSF50621">
    <property type="entry name" value="Alanine racemase C-terminal domain-like"/>
    <property type="match status" value="1"/>
</dbReference>
<dbReference type="OrthoDB" id="9813814at2"/>
<dbReference type="NCBIfam" id="TIGR00492">
    <property type="entry name" value="alr"/>
    <property type="match status" value="1"/>
</dbReference>
<dbReference type="PANTHER" id="PTHR30511">
    <property type="entry name" value="ALANINE RACEMASE"/>
    <property type="match status" value="1"/>
</dbReference>
<dbReference type="HAMAP" id="MF_01201">
    <property type="entry name" value="Ala_racemase"/>
    <property type="match status" value="1"/>
</dbReference>
<dbReference type="Gene3D" id="2.40.37.10">
    <property type="entry name" value="Lyase, Ornithine Decarboxylase, Chain A, domain 1"/>
    <property type="match status" value="1"/>
</dbReference>
<feature type="modified residue" description="N6-(pyridoxal phosphate)lysine" evidence="5 6">
    <location>
        <position position="43"/>
    </location>
</feature>
<dbReference type="SMART" id="SM01005">
    <property type="entry name" value="Ala_racemase_C"/>
    <property type="match status" value="1"/>
</dbReference>
<dbReference type="Pfam" id="PF00842">
    <property type="entry name" value="Ala_racemase_C"/>
    <property type="match status" value="1"/>
</dbReference>
<evidence type="ECO:0000256" key="6">
    <source>
        <dbReference type="PIRSR" id="PIRSR600821-50"/>
    </source>
</evidence>
<comment type="catalytic activity">
    <reaction evidence="1 5">
        <text>L-alanine = D-alanine</text>
        <dbReference type="Rhea" id="RHEA:20249"/>
        <dbReference type="ChEBI" id="CHEBI:57416"/>
        <dbReference type="ChEBI" id="CHEBI:57972"/>
        <dbReference type="EC" id="5.1.1.1"/>
    </reaction>
</comment>
<evidence type="ECO:0000256" key="1">
    <source>
        <dbReference type="ARBA" id="ARBA00000316"/>
    </source>
</evidence>
<comment type="pathway">
    <text evidence="5">Amino-acid biosynthesis; D-alanine biosynthesis; D-alanine from L-alanine: step 1/1.</text>
</comment>
<feature type="binding site" evidence="5 7">
    <location>
        <position position="318"/>
    </location>
    <ligand>
        <name>substrate</name>
    </ligand>
</feature>
<dbReference type="PRINTS" id="PR00992">
    <property type="entry name" value="ALARACEMASE"/>
</dbReference>
<evidence type="ECO:0000256" key="3">
    <source>
        <dbReference type="ARBA" id="ARBA00022898"/>
    </source>
</evidence>
<accession>A0A1M4U6A7</accession>
<dbReference type="SUPFAM" id="SSF51419">
    <property type="entry name" value="PLP-binding barrel"/>
    <property type="match status" value="1"/>
</dbReference>
<feature type="active site" description="Proton acceptor; specific for L-alanine" evidence="5">
    <location>
        <position position="270"/>
    </location>
</feature>
<dbReference type="FunFam" id="2.40.37.10:FF:000006">
    <property type="entry name" value="Alanine racemase"/>
    <property type="match status" value="1"/>
</dbReference>
<dbReference type="PROSITE" id="PS00395">
    <property type="entry name" value="ALANINE_RACEMASE"/>
    <property type="match status" value="1"/>
</dbReference>
<feature type="binding site" evidence="5 7">
    <location>
        <position position="141"/>
    </location>
    <ligand>
        <name>substrate</name>
    </ligand>
</feature>
<dbReference type="GO" id="GO:0030170">
    <property type="term" value="F:pyridoxal phosphate binding"/>
    <property type="evidence" value="ECO:0007669"/>
    <property type="project" value="UniProtKB-UniRule"/>
</dbReference>
<sequence length="379" mass="41482">MKAGSYDNVRPVWAEVNLGAIAHNIREIRKLIQPGTKLMAVVKADAYGHGAIPVARVALASGAQYLAVAILDEALALRREGITAPILILGYTPPEQACILVEYDLTQTVFSLEVARAISAAAETAGKIVRVHIKVDTGMGRIGVFPDEAPEFAEAISRLPGIFIEGVYTHMACADERDKTYTYWQFRRFKEALAGIEARGLTIPLKHVANSATTLDLPEMHLDMVRTGIIMYGLWPSSEVRRVIDLKPAMQLKARVAYIKRVPAGTSISYGRKFTTTSPSIIATLPLGYADGWSRLLSNKAEVLIHGQRAPLVGRVCMDQCMVDVTRVPGVQPGDEVVLFGVQGEQFLPVEEVASHIGTINYEMVCMISKRVPRIYLNA</sequence>
<evidence type="ECO:0000313" key="10">
    <source>
        <dbReference type="Proteomes" id="UP000184196"/>
    </source>
</evidence>
<dbReference type="AlphaFoldDB" id="A0A1M4U6A7"/>
<comment type="cofactor">
    <cofactor evidence="2 5 6">
        <name>pyridoxal 5'-phosphate</name>
        <dbReference type="ChEBI" id="CHEBI:597326"/>
    </cofactor>
</comment>
<dbReference type="Proteomes" id="UP000184196">
    <property type="component" value="Unassembled WGS sequence"/>
</dbReference>
<evidence type="ECO:0000256" key="5">
    <source>
        <dbReference type="HAMAP-Rule" id="MF_01201"/>
    </source>
</evidence>
<dbReference type="UniPathway" id="UPA00042">
    <property type="reaction ID" value="UER00497"/>
</dbReference>
<evidence type="ECO:0000313" key="9">
    <source>
        <dbReference type="EMBL" id="SHE52174.1"/>
    </source>
</evidence>
<dbReference type="GO" id="GO:0008784">
    <property type="term" value="F:alanine racemase activity"/>
    <property type="evidence" value="ECO:0007669"/>
    <property type="project" value="UniProtKB-UniRule"/>
</dbReference>
<dbReference type="InterPro" id="IPR011079">
    <property type="entry name" value="Ala_racemase_C"/>
</dbReference>
<dbReference type="InterPro" id="IPR029066">
    <property type="entry name" value="PLP-binding_barrel"/>
</dbReference>
<dbReference type="InterPro" id="IPR009006">
    <property type="entry name" value="Ala_racemase/Decarboxylase_C"/>
</dbReference>
<dbReference type="GO" id="GO:0005829">
    <property type="term" value="C:cytosol"/>
    <property type="evidence" value="ECO:0007669"/>
    <property type="project" value="TreeGrafter"/>
</dbReference>
<dbReference type="EC" id="5.1.1.1" evidence="5"/>
<protein>
    <recommendedName>
        <fullName evidence="5">Alanine racemase</fullName>
        <ecNumber evidence="5">5.1.1.1</ecNumber>
    </recommendedName>
</protein>
<evidence type="ECO:0000259" key="8">
    <source>
        <dbReference type="SMART" id="SM01005"/>
    </source>
</evidence>
<gene>
    <name evidence="9" type="ORF">SAMN02745218_00412</name>
</gene>
<proteinExistence type="inferred from homology"/>
<organism evidence="9 10">
    <name type="scientific">Desulfofundulus australicus DSM 11792</name>
    <dbReference type="NCBI Taxonomy" id="1121425"/>
    <lineage>
        <taxon>Bacteria</taxon>
        <taxon>Bacillati</taxon>
        <taxon>Bacillota</taxon>
        <taxon>Clostridia</taxon>
        <taxon>Eubacteriales</taxon>
        <taxon>Peptococcaceae</taxon>
        <taxon>Desulfofundulus</taxon>
    </lineage>
</organism>